<dbReference type="AlphaFoldDB" id="A0A6N9TMN9"/>
<keyword evidence="1" id="KW-0472">Membrane</keyword>
<evidence type="ECO:0000313" key="2">
    <source>
        <dbReference type="EMBL" id="NDY42318.1"/>
    </source>
</evidence>
<keyword evidence="3" id="KW-1185">Reference proteome</keyword>
<dbReference type="Proteomes" id="UP000469346">
    <property type="component" value="Unassembled WGS sequence"/>
</dbReference>
<evidence type="ECO:0000256" key="1">
    <source>
        <dbReference type="SAM" id="Phobius"/>
    </source>
</evidence>
<reference evidence="2 3" key="1">
    <citation type="submission" date="2020-02" db="EMBL/GenBank/DDBJ databases">
        <title>Comparative genomics of sulfur disproportionating microorganisms.</title>
        <authorList>
            <person name="Ward L.M."/>
            <person name="Bertran E."/>
            <person name="Johnston D.T."/>
        </authorList>
    </citation>
    <scope>NUCLEOTIDE SEQUENCE [LARGE SCALE GENOMIC DNA]</scope>
    <source>
        <strain evidence="2 3">DSM 100025</strain>
    </source>
</reference>
<organism evidence="2 3">
    <name type="scientific">Dissulfurirhabdus thermomarina</name>
    <dbReference type="NCBI Taxonomy" id="1765737"/>
    <lineage>
        <taxon>Bacteria</taxon>
        <taxon>Deltaproteobacteria</taxon>
        <taxon>Dissulfurirhabdaceae</taxon>
        <taxon>Dissulfurirhabdus</taxon>
    </lineage>
</organism>
<evidence type="ECO:0000313" key="3">
    <source>
        <dbReference type="Proteomes" id="UP000469346"/>
    </source>
</evidence>
<dbReference type="EMBL" id="JAAGRR010000047">
    <property type="protein sequence ID" value="NDY42318.1"/>
    <property type="molecule type" value="Genomic_DNA"/>
</dbReference>
<comment type="caution">
    <text evidence="2">The sequence shown here is derived from an EMBL/GenBank/DDBJ whole genome shotgun (WGS) entry which is preliminary data.</text>
</comment>
<protein>
    <submittedName>
        <fullName evidence="2">Uncharacterized protein</fullName>
    </submittedName>
</protein>
<keyword evidence="1" id="KW-1133">Transmembrane helix</keyword>
<dbReference type="RefSeq" id="WP_163298462.1">
    <property type="nucleotide sequence ID" value="NZ_JAAGRR010000047.1"/>
</dbReference>
<gene>
    <name evidence="2" type="ORF">G3N55_05610</name>
</gene>
<sequence length="464" mass="49785">MARRRWIVEPAGAGRWRRTWMAGGRRPVFGLPEEVGAADLAARGADVFVAGFQKAAVTRGQFPAAGRGILALHVDERVRQAGYFGPEEPLLHRWKVLGRRGPQLVLSVLSCSEAELHRIWDEFPEGAAEGIRRQVPAVAAVAALAGRLIREPVLVADFGASHLTLVAAEGGIPAYAQVVPYSEPQRPEPEAVAPAVAFAVQAVQRQTGLRVAGVLPVGPLRGACPPRPAPGVEIVEPDWAAVVGPAAAAAAPEAPALYGAPFVDPALDLLPAARRWARAWLDALPPLAAGLGAGALALAVAAAVLFVQARHLEDVYMARYRQLQQERRAFEAGLPAPDRKADLERLLAIRARKAGEPDLDQVLVRLAEAVPNGVKVVRLQVRREGAGSGRAAPEVKDPARLLDRPLILEAEMVTQGGFSTVGARFDRLERGLDPAFDLKKIGWMYDEESAEGYLSCRLIPRRAH</sequence>
<accession>A0A6N9TMN9</accession>
<name>A0A6N9TMN9_DISTH</name>
<keyword evidence="1" id="KW-0812">Transmembrane</keyword>
<proteinExistence type="predicted"/>
<feature type="transmembrane region" description="Helical" evidence="1">
    <location>
        <begin position="287"/>
        <end position="307"/>
    </location>
</feature>